<dbReference type="OrthoDB" id="2278239at2759"/>
<dbReference type="EMBL" id="JAEPRD010000042">
    <property type="protein sequence ID" value="KAG2204652.1"/>
    <property type="molecule type" value="Genomic_DNA"/>
</dbReference>
<dbReference type="AlphaFoldDB" id="A0A8H7V3Z7"/>
<organism evidence="1 2">
    <name type="scientific">Mucor saturninus</name>
    <dbReference type="NCBI Taxonomy" id="64648"/>
    <lineage>
        <taxon>Eukaryota</taxon>
        <taxon>Fungi</taxon>
        <taxon>Fungi incertae sedis</taxon>
        <taxon>Mucoromycota</taxon>
        <taxon>Mucoromycotina</taxon>
        <taxon>Mucoromycetes</taxon>
        <taxon>Mucorales</taxon>
        <taxon>Mucorineae</taxon>
        <taxon>Mucoraceae</taxon>
        <taxon>Mucor</taxon>
    </lineage>
</organism>
<gene>
    <name evidence="1" type="ORF">INT47_011947</name>
</gene>
<accession>A0A8H7V3Z7</accession>
<dbReference type="Proteomes" id="UP000603453">
    <property type="component" value="Unassembled WGS sequence"/>
</dbReference>
<name>A0A8H7V3Z7_9FUNG</name>
<keyword evidence="2" id="KW-1185">Reference proteome</keyword>
<evidence type="ECO:0000313" key="1">
    <source>
        <dbReference type="EMBL" id="KAG2204652.1"/>
    </source>
</evidence>
<reference evidence="1" key="1">
    <citation type="submission" date="2020-12" db="EMBL/GenBank/DDBJ databases">
        <title>Metabolic potential, ecology and presence of endohyphal bacteria is reflected in genomic diversity of Mucoromycotina.</title>
        <authorList>
            <person name="Muszewska A."/>
            <person name="Okrasinska A."/>
            <person name="Steczkiewicz K."/>
            <person name="Drgas O."/>
            <person name="Orlowska M."/>
            <person name="Perlinska-Lenart U."/>
            <person name="Aleksandrzak-Piekarczyk T."/>
            <person name="Szatraj K."/>
            <person name="Zielenkiewicz U."/>
            <person name="Pilsyk S."/>
            <person name="Malc E."/>
            <person name="Mieczkowski P."/>
            <person name="Kruszewska J.S."/>
            <person name="Biernat P."/>
            <person name="Pawlowska J."/>
        </authorList>
    </citation>
    <scope>NUCLEOTIDE SEQUENCE</scope>
    <source>
        <strain evidence="1">WA0000017839</strain>
    </source>
</reference>
<proteinExistence type="predicted"/>
<sequence>MEMKLQSQPETFYLFLYFGQFFVTNIRNHLPQNKDSSDSSSNLHLSTTYLETIIKQEHLWKRLDHAEKDSLNELYGNMLNSNNDDSTLKQFAIKRLQNSKLLPFRKTKFLSKLYYDKDGVDLIKRLENKFGPDSIFVIGHWQLQT</sequence>
<evidence type="ECO:0000313" key="2">
    <source>
        <dbReference type="Proteomes" id="UP000603453"/>
    </source>
</evidence>
<comment type="caution">
    <text evidence="1">The sequence shown here is derived from an EMBL/GenBank/DDBJ whole genome shotgun (WGS) entry which is preliminary data.</text>
</comment>
<protein>
    <submittedName>
        <fullName evidence="1">Uncharacterized protein</fullName>
    </submittedName>
</protein>